<accession>A0A1A9ZKN0</accession>
<dbReference type="AlphaFoldDB" id="A0A1A9ZKN0"/>
<reference evidence="1" key="2">
    <citation type="submission" date="2020-05" db="UniProtKB">
        <authorList>
            <consortium name="EnsemblMetazoa"/>
        </authorList>
    </citation>
    <scope>IDENTIFICATION</scope>
    <source>
        <strain evidence="1">IAEA</strain>
    </source>
</reference>
<evidence type="ECO:0000313" key="2">
    <source>
        <dbReference type="Proteomes" id="UP000092445"/>
    </source>
</evidence>
<dbReference type="EnsemblMetazoa" id="GPAI017700-RA">
    <property type="protein sequence ID" value="GPAI017700-PA"/>
    <property type="gene ID" value="GPAI017700"/>
</dbReference>
<dbReference type="VEuPathDB" id="VectorBase:GPAI017700"/>
<organism evidence="1 2">
    <name type="scientific">Glossina pallidipes</name>
    <name type="common">Tsetse fly</name>
    <dbReference type="NCBI Taxonomy" id="7398"/>
    <lineage>
        <taxon>Eukaryota</taxon>
        <taxon>Metazoa</taxon>
        <taxon>Ecdysozoa</taxon>
        <taxon>Arthropoda</taxon>
        <taxon>Hexapoda</taxon>
        <taxon>Insecta</taxon>
        <taxon>Pterygota</taxon>
        <taxon>Neoptera</taxon>
        <taxon>Endopterygota</taxon>
        <taxon>Diptera</taxon>
        <taxon>Brachycera</taxon>
        <taxon>Muscomorpha</taxon>
        <taxon>Hippoboscoidea</taxon>
        <taxon>Glossinidae</taxon>
        <taxon>Glossina</taxon>
    </lineage>
</organism>
<reference evidence="2" key="1">
    <citation type="submission" date="2014-03" db="EMBL/GenBank/DDBJ databases">
        <authorList>
            <person name="Aksoy S."/>
            <person name="Warren W."/>
            <person name="Wilson R.K."/>
        </authorList>
    </citation>
    <scope>NUCLEOTIDE SEQUENCE [LARGE SCALE GENOMIC DNA]</scope>
    <source>
        <strain evidence="2">IAEA</strain>
    </source>
</reference>
<keyword evidence="2" id="KW-1185">Reference proteome</keyword>
<sequence length="117" mass="13563">MLTSRKCIFQRNTNWIPCSAAGAFADQTRTRGYLDGAWIEKTVRLKLSNIEHRLADQTCELRFSVPDSQSLYVLAKTFGVWLWLILLRFNVVALKFFDVGEEHILKLDCRFTFGRTS</sequence>
<name>A0A1A9ZKN0_GLOPL</name>
<proteinExistence type="predicted"/>
<protein>
    <submittedName>
        <fullName evidence="1">Uncharacterized protein</fullName>
    </submittedName>
</protein>
<dbReference type="Proteomes" id="UP000092445">
    <property type="component" value="Unassembled WGS sequence"/>
</dbReference>
<evidence type="ECO:0000313" key="1">
    <source>
        <dbReference type="EnsemblMetazoa" id="GPAI017700-PA"/>
    </source>
</evidence>